<organism evidence="2 3">
    <name type="scientific">Auricularia subglabra (strain TFB-10046 / SS5)</name>
    <name type="common">White-rot fungus</name>
    <name type="synonym">Auricularia delicata (strain TFB10046)</name>
    <dbReference type="NCBI Taxonomy" id="717982"/>
    <lineage>
        <taxon>Eukaryota</taxon>
        <taxon>Fungi</taxon>
        <taxon>Dikarya</taxon>
        <taxon>Basidiomycota</taxon>
        <taxon>Agaricomycotina</taxon>
        <taxon>Agaricomycetes</taxon>
        <taxon>Auriculariales</taxon>
        <taxon>Auriculariaceae</taxon>
        <taxon>Auricularia</taxon>
    </lineage>
</organism>
<evidence type="ECO:0000313" key="2">
    <source>
        <dbReference type="EMBL" id="EJD41346.1"/>
    </source>
</evidence>
<dbReference type="Proteomes" id="UP000006514">
    <property type="component" value="Unassembled WGS sequence"/>
</dbReference>
<dbReference type="EMBL" id="JH687793">
    <property type="protein sequence ID" value="EJD41346.1"/>
    <property type="molecule type" value="Genomic_DNA"/>
</dbReference>
<evidence type="ECO:0000256" key="1">
    <source>
        <dbReference type="SAM" id="MobiDB-lite"/>
    </source>
</evidence>
<dbReference type="KEGG" id="adl:AURDEDRAFT_115463"/>
<dbReference type="AlphaFoldDB" id="J0D2P9"/>
<protein>
    <submittedName>
        <fullName evidence="2">Uncharacterized protein</fullName>
    </submittedName>
</protein>
<proteinExistence type="predicted"/>
<sequence length="151" mass="16725">MPLTPKNIPVIVVTSPSGTLAPWSCLQPSTGRAPKTSARRRQDQRARQTPLARPAPDSERRIRPSRPAPAPPAIVDVRINVERTGAVLVLRVPQASSLDCLRARLPPAARGQLAMADESVERWALESHFHAFLARAHRDREPLRLVLQEYA</sequence>
<feature type="region of interest" description="Disordered" evidence="1">
    <location>
        <begin position="18"/>
        <end position="72"/>
    </location>
</feature>
<keyword evidence="3" id="KW-1185">Reference proteome</keyword>
<dbReference type="InParanoid" id="J0D2P9"/>
<reference evidence="3" key="1">
    <citation type="journal article" date="2012" name="Science">
        <title>The Paleozoic origin of enzymatic lignin decomposition reconstructed from 31 fungal genomes.</title>
        <authorList>
            <person name="Floudas D."/>
            <person name="Binder M."/>
            <person name="Riley R."/>
            <person name="Barry K."/>
            <person name="Blanchette R.A."/>
            <person name="Henrissat B."/>
            <person name="Martinez A.T."/>
            <person name="Otillar R."/>
            <person name="Spatafora J.W."/>
            <person name="Yadav J.S."/>
            <person name="Aerts A."/>
            <person name="Benoit I."/>
            <person name="Boyd A."/>
            <person name="Carlson A."/>
            <person name="Copeland A."/>
            <person name="Coutinho P.M."/>
            <person name="de Vries R.P."/>
            <person name="Ferreira P."/>
            <person name="Findley K."/>
            <person name="Foster B."/>
            <person name="Gaskell J."/>
            <person name="Glotzer D."/>
            <person name="Gorecki P."/>
            <person name="Heitman J."/>
            <person name="Hesse C."/>
            <person name="Hori C."/>
            <person name="Igarashi K."/>
            <person name="Jurgens J.A."/>
            <person name="Kallen N."/>
            <person name="Kersten P."/>
            <person name="Kohler A."/>
            <person name="Kuees U."/>
            <person name="Kumar T.K.A."/>
            <person name="Kuo A."/>
            <person name="LaButti K."/>
            <person name="Larrondo L.F."/>
            <person name="Lindquist E."/>
            <person name="Ling A."/>
            <person name="Lombard V."/>
            <person name="Lucas S."/>
            <person name="Lundell T."/>
            <person name="Martin R."/>
            <person name="McLaughlin D.J."/>
            <person name="Morgenstern I."/>
            <person name="Morin E."/>
            <person name="Murat C."/>
            <person name="Nagy L.G."/>
            <person name="Nolan M."/>
            <person name="Ohm R.A."/>
            <person name="Patyshakuliyeva A."/>
            <person name="Rokas A."/>
            <person name="Ruiz-Duenas F.J."/>
            <person name="Sabat G."/>
            <person name="Salamov A."/>
            <person name="Samejima M."/>
            <person name="Schmutz J."/>
            <person name="Slot J.C."/>
            <person name="St John F."/>
            <person name="Stenlid J."/>
            <person name="Sun H."/>
            <person name="Sun S."/>
            <person name="Syed K."/>
            <person name="Tsang A."/>
            <person name="Wiebenga A."/>
            <person name="Young D."/>
            <person name="Pisabarro A."/>
            <person name="Eastwood D.C."/>
            <person name="Martin F."/>
            <person name="Cullen D."/>
            <person name="Grigoriev I.V."/>
            <person name="Hibbett D.S."/>
        </authorList>
    </citation>
    <scope>NUCLEOTIDE SEQUENCE [LARGE SCALE GENOMIC DNA]</scope>
    <source>
        <strain evidence="3">TFB10046</strain>
    </source>
</reference>
<dbReference type="OrthoDB" id="10555123at2759"/>
<gene>
    <name evidence="2" type="ORF">AURDEDRAFT_115463</name>
</gene>
<accession>J0D2P9</accession>
<evidence type="ECO:0000313" key="3">
    <source>
        <dbReference type="Proteomes" id="UP000006514"/>
    </source>
</evidence>
<name>J0D2P9_AURST</name>